<protein>
    <recommendedName>
        <fullName evidence="4">Flagellar FliJ protein</fullName>
    </recommendedName>
</protein>
<dbReference type="Proteomes" id="UP000663929">
    <property type="component" value="Chromosome"/>
</dbReference>
<dbReference type="EMBL" id="CP071793">
    <property type="protein sequence ID" value="QTD52033.1"/>
    <property type="molecule type" value="Genomic_DNA"/>
</dbReference>
<evidence type="ECO:0000256" key="1">
    <source>
        <dbReference type="SAM" id="Coils"/>
    </source>
</evidence>
<feature type="coiled-coil region" evidence="1">
    <location>
        <begin position="19"/>
        <end position="126"/>
    </location>
</feature>
<reference evidence="2" key="1">
    <citation type="submission" date="2021-03" db="EMBL/GenBank/DDBJ databases">
        <title>Acanthopleuribacteraceae sp. M133.</title>
        <authorList>
            <person name="Wang G."/>
        </authorList>
    </citation>
    <scope>NUCLEOTIDE SEQUENCE</scope>
    <source>
        <strain evidence="2">M133</strain>
    </source>
</reference>
<evidence type="ECO:0000313" key="2">
    <source>
        <dbReference type="EMBL" id="QTD52033.1"/>
    </source>
</evidence>
<evidence type="ECO:0000313" key="3">
    <source>
        <dbReference type="Proteomes" id="UP000663929"/>
    </source>
</evidence>
<dbReference type="Gene3D" id="1.10.287.1700">
    <property type="match status" value="1"/>
</dbReference>
<sequence length="145" mass="17565">MKKFDFRLESVLKVRGLHKKMAEREVAIARAKVNKNQQELEQTKEEFDRSFHFLAGQDANLHFWHQLTSNYQANLKKREAELIERREELKEKLEVEKKNLSRRMKEEKAIEKLKDYQQQVHQEEVERTFQKEIEEIDLLKRGNKG</sequence>
<keyword evidence="1" id="KW-0175">Coiled coil</keyword>
<dbReference type="RefSeq" id="WP_237382143.1">
    <property type="nucleotide sequence ID" value="NZ_CP071793.1"/>
</dbReference>
<evidence type="ECO:0008006" key="4">
    <source>
        <dbReference type="Google" id="ProtNLM"/>
    </source>
</evidence>
<dbReference type="AlphaFoldDB" id="A0A8A4TR88"/>
<accession>A0A8A4TR88</accession>
<dbReference type="InterPro" id="IPR053716">
    <property type="entry name" value="Flag_assembly_chemotaxis_eff"/>
</dbReference>
<dbReference type="KEGG" id="scor:J3U87_06130"/>
<organism evidence="2 3">
    <name type="scientific">Sulfidibacter corallicola</name>
    <dbReference type="NCBI Taxonomy" id="2818388"/>
    <lineage>
        <taxon>Bacteria</taxon>
        <taxon>Pseudomonadati</taxon>
        <taxon>Acidobacteriota</taxon>
        <taxon>Holophagae</taxon>
        <taxon>Acanthopleuribacterales</taxon>
        <taxon>Acanthopleuribacteraceae</taxon>
        <taxon>Sulfidibacter</taxon>
    </lineage>
</organism>
<name>A0A8A4TR88_SULCO</name>
<keyword evidence="3" id="KW-1185">Reference proteome</keyword>
<gene>
    <name evidence="2" type="ORF">J3U87_06130</name>
</gene>
<proteinExistence type="predicted"/>